<feature type="transmembrane region" description="Helical" evidence="2">
    <location>
        <begin position="267"/>
        <end position="289"/>
    </location>
</feature>
<feature type="region of interest" description="Disordered" evidence="1">
    <location>
        <begin position="1"/>
        <end position="101"/>
    </location>
</feature>
<feature type="compositionally biased region" description="Gly residues" evidence="1">
    <location>
        <begin position="47"/>
        <end position="87"/>
    </location>
</feature>
<evidence type="ECO:0008006" key="5">
    <source>
        <dbReference type="Google" id="ProtNLM"/>
    </source>
</evidence>
<gene>
    <name evidence="3" type="ORF">YH66_08985</name>
</gene>
<keyword evidence="2" id="KW-0812">Transmembrane</keyword>
<proteinExistence type="predicted"/>
<organism evidence="3 4">
    <name type="scientific">[Brevibacterium] flavum</name>
    <dbReference type="NCBI Taxonomy" id="92706"/>
    <lineage>
        <taxon>Bacteria</taxon>
        <taxon>Bacillati</taxon>
        <taxon>Actinomycetota</taxon>
        <taxon>Actinomycetes</taxon>
        <taxon>Mycobacteriales</taxon>
        <taxon>Corynebacteriaceae</taxon>
        <taxon>Corynebacterium</taxon>
    </lineage>
</organism>
<dbReference type="Proteomes" id="UP000034037">
    <property type="component" value="Chromosome"/>
</dbReference>
<evidence type="ECO:0000256" key="2">
    <source>
        <dbReference type="SAM" id="Phobius"/>
    </source>
</evidence>
<feature type="transmembrane region" description="Helical" evidence="2">
    <location>
        <begin position="185"/>
        <end position="206"/>
    </location>
</feature>
<accession>A0A0F6WQQ1</accession>
<evidence type="ECO:0000256" key="1">
    <source>
        <dbReference type="SAM" id="MobiDB-lite"/>
    </source>
</evidence>
<protein>
    <recommendedName>
        <fullName evidence="5">Integral membrane protein</fullName>
    </recommendedName>
</protein>
<feature type="transmembrane region" description="Helical" evidence="2">
    <location>
        <begin position="226"/>
        <end position="247"/>
    </location>
</feature>
<sequence length="367" mass="39242">MSRDDQTNNNGEGDDTSREQSWDQSWQNLNKDSQYGPTSHPEDAPGGFQGNGQGNSRGNAQGNGQGNGQGSGQGFGPGSASGYGGYGQPYPQTPYQNSYQGYGATSPQNDVVLEASNGKVDIMRAIRFGFKATFANPAVWILGTVGLGLAFMIVSGLLGYLSFLIDPNAGTTTSGFSVSETLLNVVIGIITFAITICVMRGALLSVDGHKVRFGDFFKPINVGQTVILMVGLGIFGIILGTFTTFLTQNLVSFNDAAGTVEVNNSGLGMFFIVYLLLFFINPLYSYWVYYTADGHHTAGSAVQTGFKDSLRNYPMLLLFSLVGGFATLIIGIFTIGFGLIIVLPVMMLSTVHIYRQISGGNIPVERR</sequence>
<feature type="compositionally biased region" description="Polar residues" evidence="1">
    <location>
        <begin position="22"/>
        <end position="37"/>
    </location>
</feature>
<feature type="transmembrane region" description="Helical" evidence="2">
    <location>
        <begin position="316"/>
        <end position="343"/>
    </location>
</feature>
<dbReference type="AlphaFoldDB" id="A0A0F6WQQ1"/>
<keyword evidence="2" id="KW-1133">Transmembrane helix</keyword>
<dbReference type="EMBL" id="CP011309">
    <property type="protein sequence ID" value="AKF27670.1"/>
    <property type="molecule type" value="Genomic_DNA"/>
</dbReference>
<dbReference type="PATRIC" id="fig|92706.3.peg.1872"/>
<evidence type="ECO:0000313" key="4">
    <source>
        <dbReference type="Proteomes" id="UP000034037"/>
    </source>
</evidence>
<dbReference type="HOGENOM" id="CLU_051991_0_0_11"/>
<dbReference type="RefSeq" id="WP_003859820.1">
    <property type="nucleotide sequence ID" value="NZ_CP011309.1"/>
</dbReference>
<reference evidence="3 4" key="1">
    <citation type="submission" date="2015-04" db="EMBL/GenBank/DDBJ databases">
        <title>Complete Genome Sequence of Brevibacterium flavum ATCC 15168.</title>
        <authorList>
            <person name="Ahn J."/>
            <person name="Park G."/>
            <person name="Jeon W."/>
            <person name="Jang Y."/>
            <person name="Jang M."/>
            <person name="Lee H."/>
            <person name="Lee H."/>
        </authorList>
    </citation>
    <scope>NUCLEOTIDE SEQUENCE [LARGE SCALE GENOMIC DNA]</scope>
    <source>
        <strain evidence="3 4">ATCC 15168</strain>
    </source>
</reference>
<name>A0A0F6WQQ1_9CORY</name>
<evidence type="ECO:0000313" key="3">
    <source>
        <dbReference type="EMBL" id="AKF27670.1"/>
    </source>
</evidence>
<keyword evidence="2" id="KW-0472">Membrane</keyword>
<feature type="compositionally biased region" description="Low complexity" evidence="1">
    <location>
        <begin position="88"/>
        <end position="97"/>
    </location>
</feature>
<feature type="transmembrane region" description="Helical" evidence="2">
    <location>
        <begin position="139"/>
        <end position="165"/>
    </location>
</feature>
<keyword evidence="4" id="KW-1185">Reference proteome</keyword>